<dbReference type="EMBL" id="FONX01000005">
    <property type="protein sequence ID" value="SFE79840.1"/>
    <property type="molecule type" value="Genomic_DNA"/>
</dbReference>
<dbReference type="Proteomes" id="UP000199119">
    <property type="component" value="Unassembled WGS sequence"/>
</dbReference>
<proteinExistence type="predicted"/>
<reference evidence="2" key="1">
    <citation type="submission" date="2016-10" db="EMBL/GenBank/DDBJ databases">
        <authorList>
            <person name="Varghese N."/>
            <person name="Submissions S."/>
        </authorList>
    </citation>
    <scope>NUCLEOTIDE SEQUENCE [LARGE SCALE GENOMIC DNA]</scope>
    <source>
        <strain evidence="2">DSM 27981</strain>
    </source>
</reference>
<accession>A0A1I2DIT1</accession>
<organism evidence="1 2">
    <name type="scientific">Paracidovorax wautersii</name>
    <dbReference type="NCBI Taxonomy" id="1177982"/>
    <lineage>
        <taxon>Bacteria</taxon>
        <taxon>Pseudomonadati</taxon>
        <taxon>Pseudomonadota</taxon>
        <taxon>Betaproteobacteria</taxon>
        <taxon>Burkholderiales</taxon>
        <taxon>Comamonadaceae</taxon>
        <taxon>Paracidovorax</taxon>
    </lineage>
</organism>
<dbReference type="STRING" id="1177982.SAMN04489711_105202"/>
<sequence>MMATAAATIRPTRSAPQARDEWCRLLAIA</sequence>
<evidence type="ECO:0000313" key="2">
    <source>
        <dbReference type="Proteomes" id="UP000199119"/>
    </source>
</evidence>
<dbReference type="AlphaFoldDB" id="A0A1I2DIT1"/>
<evidence type="ECO:0000313" key="1">
    <source>
        <dbReference type="EMBL" id="SFE79840.1"/>
    </source>
</evidence>
<protein>
    <submittedName>
        <fullName evidence="1">Uncharacterized protein</fullName>
    </submittedName>
</protein>
<gene>
    <name evidence="1" type="ORF">SAMN04489711_105202</name>
</gene>
<name>A0A1I2DIT1_9BURK</name>
<keyword evidence="2" id="KW-1185">Reference proteome</keyword>